<dbReference type="GO" id="GO:0071586">
    <property type="term" value="P:CAAX-box protein processing"/>
    <property type="evidence" value="ECO:0007669"/>
    <property type="project" value="InterPro"/>
</dbReference>
<feature type="transmembrane region" description="Helical" evidence="9">
    <location>
        <begin position="149"/>
        <end position="181"/>
    </location>
</feature>
<accession>A0A419ENE5</accession>
<sequence length="397" mass="44689">MRALLCLNFDFSFWIDPNSQTGREDERAKTYNRTKRVLFVVELVYALAFLLILLVSGASSALARSLEILATNIWLTVLLYVFIVGVAYDVIAVPLEFYGGFVHEHRYGQSTQTFSAWAWDQIKSKVVGFAIAAPLIEALYWLLRAYPHRWWLIASVLFIAFAVVMANIAPVLLMPIFYKFIPLRDEELKKRLLALCEKVNTKVRGVYEMDMSRKTRAANAALVGLGNTRRIVLGDTLFERYEPDEIEAILAHELGHHMNWDMWKGLLFQSAISMLGFFVASVVLNAYGASFGSRGPADITSFPLLVLTCAGVALVFLPVSNAFSRRLERRADSFALTITGDPAAFVSMMLKLGEQNLSEFEPNPIVEFILYSHPSVKRRIAHARRMFPAFEGKAAEG</sequence>
<dbReference type="CDD" id="cd07343">
    <property type="entry name" value="M48A_Zmpste24p_like"/>
    <property type="match status" value="1"/>
</dbReference>
<dbReference type="InterPro" id="IPR001915">
    <property type="entry name" value="Peptidase_M48"/>
</dbReference>
<feature type="binding site" evidence="7">
    <location>
        <position position="252"/>
    </location>
    <ligand>
        <name>Zn(2+)</name>
        <dbReference type="ChEBI" id="CHEBI:29105"/>
        <note>catalytic</note>
    </ligand>
</feature>
<keyword evidence="4 7" id="KW-0862">Zinc</keyword>
<evidence type="ECO:0000256" key="8">
    <source>
        <dbReference type="RuleBase" id="RU003983"/>
    </source>
</evidence>
<feature type="domain" description="CAAX prenyl protease 1 N-terminal" evidence="11">
    <location>
        <begin position="26"/>
        <end position="179"/>
    </location>
</feature>
<feature type="binding site" evidence="7">
    <location>
        <position position="256"/>
    </location>
    <ligand>
        <name>Zn(2+)</name>
        <dbReference type="ChEBI" id="CHEBI:29105"/>
        <note>catalytic</note>
    </ligand>
</feature>
<dbReference type="Pfam" id="PF01435">
    <property type="entry name" value="Peptidase_M48"/>
    <property type="match status" value="1"/>
</dbReference>
<evidence type="ECO:0000313" key="13">
    <source>
        <dbReference type="Proteomes" id="UP000285961"/>
    </source>
</evidence>
<feature type="transmembrane region" description="Helical" evidence="9">
    <location>
        <begin position="266"/>
        <end position="287"/>
    </location>
</feature>
<dbReference type="EMBL" id="QZKI01000142">
    <property type="protein sequence ID" value="RJP64303.1"/>
    <property type="molecule type" value="Genomic_DNA"/>
</dbReference>
<evidence type="ECO:0000256" key="3">
    <source>
        <dbReference type="ARBA" id="ARBA00022801"/>
    </source>
</evidence>
<name>A0A419ENE5_9BACT</name>
<feature type="active site" description="Proton donor" evidence="6">
    <location>
        <position position="332"/>
    </location>
</feature>
<feature type="transmembrane region" description="Helical" evidence="9">
    <location>
        <begin position="126"/>
        <end position="143"/>
    </location>
</feature>
<evidence type="ECO:0000313" key="12">
    <source>
        <dbReference type="EMBL" id="RJP64303.1"/>
    </source>
</evidence>
<keyword evidence="1 8" id="KW-0645">Protease</keyword>
<dbReference type="InterPro" id="IPR032456">
    <property type="entry name" value="Peptidase_M48_N"/>
</dbReference>
<feature type="transmembrane region" description="Helical" evidence="9">
    <location>
        <begin position="299"/>
        <end position="320"/>
    </location>
</feature>
<gene>
    <name evidence="12" type="ORF">C4532_19605</name>
</gene>
<evidence type="ECO:0000256" key="1">
    <source>
        <dbReference type="ARBA" id="ARBA00022670"/>
    </source>
</evidence>
<comment type="similarity">
    <text evidence="8">Belongs to the peptidase M48 family.</text>
</comment>
<proteinExistence type="inferred from homology"/>
<evidence type="ECO:0000256" key="2">
    <source>
        <dbReference type="ARBA" id="ARBA00022723"/>
    </source>
</evidence>
<feature type="active site" evidence="6">
    <location>
        <position position="253"/>
    </location>
</feature>
<keyword evidence="9" id="KW-0472">Membrane</keyword>
<evidence type="ECO:0000256" key="5">
    <source>
        <dbReference type="ARBA" id="ARBA00023049"/>
    </source>
</evidence>
<feature type="binding site" evidence="7">
    <location>
        <position position="328"/>
    </location>
    <ligand>
        <name>Zn(2+)</name>
        <dbReference type="ChEBI" id="CHEBI:29105"/>
        <note>catalytic</note>
    </ligand>
</feature>
<evidence type="ECO:0000256" key="4">
    <source>
        <dbReference type="ARBA" id="ARBA00022833"/>
    </source>
</evidence>
<feature type="transmembrane region" description="Helical" evidence="9">
    <location>
        <begin position="37"/>
        <end position="61"/>
    </location>
</feature>
<protein>
    <submittedName>
        <fullName evidence="12">M48 family peptidase</fullName>
    </submittedName>
</protein>
<evidence type="ECO:0000259" key="11">
    <source>
        <dbReference type="Pfam" id="PF16491"/>
    </source>
</evidence>
<keyword evidence="9" id="KW-0812">Transmembrane</keyword>
<dbReference type="Proteomes" id="UP000285961">
    <property type="component" value="Unassembled WGS sequence"/>
</dbReference>
<organism evidence="12 13">
    <name type="scientific">Candidatus Abyssobacteria bacterium SURF_17</name>
    <dbReference type="NCBI Taxonomy" id="2093361"/>
    <lineage>
        <taxon>Bacteria</taxon>
        <taxon>Pseudomonadati</taxon>
        <taxon>Candidatus Hydrogenedentota</taxon>
        <taxon>Candidatus Abyssobacteria</taxon>
    </lineage>
</organism>
<evidence type="ECO:0000256" key="9">
    <source>
        <dbReference type="SAM" id="Phobius"/>
    </source>
</evidence>
<dbReference type="GO" id="GO:0046872">
    <property type="term" value="F:metal ion binding"/>
    <property type="evidence" value="ECO:0007669"/>
    <property type="project" value="UniProtKB-KW"/>
</dbReference>
<dbReference type="AlphaFoldDB" id="A0A419ENE5"/>
<keyword evidence="2 7" id="KW-0479">Metal-binding</keyword>
<dbReference type="Gene3D" id="3.30.2010.10">
    <property type="entry name" value="Metalloproteases ('zincins'), catalytic domain"/>
    <property type="match status" value="1"/>
</dbReference>
<dbReference type="Pfam" id="PF16491">
    <property type="entry name" value="Peptidase_M48_N"/>
    <property type="match status" value="1"/>
</dbReference>
<comment type="caution">
    <text evidence="12">The sequence shown here is derived from an EMBL/GenBank/DDBJ whole genome shotgun (WGS) entry which is preliminary data.</text>
</comment>
<comment type="cofactor">
    <cofactor evidence="7 8">
        <name>Zn(2+)</name>
        <dbReference type="ChEBI" id="CHEBI:29105"/>
    </cofactor>
    <text evidence="7 8">Binds 1 zinc ion per subunit.</text>
</comment>
<dbReference type="PANTHER" id="PTHR10120">
    <property type="entry name" value="CAAX PRENYL PROTEASE 1"/>
    <property type="match status" value="1"/>
</dbReference>
<evidence type="ECO:0000256" key="7">
    <source>
        <dbReference type="PIRSR" id="PIRSR627057-2"/>
    </source>
</evidence>
<keyword evidence="3 8" id="KW-0378">Hydrolase</keyword>
<evidence type="ECO:0000259" key="10">
    <source>
        <dbReference type="Pfam" id="PF01435"/>
    </source>
</evidence>
<evidence type="ECO:0000256" key="6">
    <source>
        <dbReference type="PIRSR" id="PIRSR627057-1"/>
    </source>
</evidence>
<keyword evidence="9" id="KW-1133">Transmembrane helix</keyword>
<dbReference type="InterPro" id="IPR027057">
    <property type="entry name" value="CAXX_Prtase_1"/>
</dbReference>
<dbReference type="GO" id="GO:0004222">
    <property type="term" value="F:metalloendopeptidase activity"/>
    <property type="evidence" value="ECO:0007669"/>
    <property type="project" value="InterPro"/>
</dbReference>
<feature type="transmembrane region" description="Helical" evidence="9">
    <location>
        <begin position="73"/>
        <end position="98"/>
    </location>
</feature>
<reference evidence="12 13" key="1">
    <citation type="journal article" date="2017" name="ISME J.">
        <title>Energy and carbon metabolisms in a deep terrestrial subsurface fluid microbial community.</title>
        <authorList>
            <person name="Momper L."/>
            <person name="Jungbluth S.P."/>
            <person name="Lee M.D."/>
            <person name="Amend J.P."/>
        </authorList>
    </citation>
    <scope>NUCLEOTIDE SEQUENCE [LARGE SCALE GENOMIC DNA]</scope>
    <source>
        <strain evidence="12">SURF_17</strain>
    </source>
</reference>
<keyword evidence="5 8" id="KW-0482">Metalloprotease</keyword>
<feature type="domain" description="Peptidase M48" evidence="10">
    <location>
        <begin position="182"/>
        <end position="385"/>
    </location>
</feature>